<gene>
    <name evidence="1" type="ORF">KT71_08475</name>
</gene>
<comment type="caution">
    <text evidence="1">The sequence shown here is derived from an EMBL/GenBank/DDBJ whole genome shotgun (WGS) entry which is preliminary data.</text>
</comment>
<protein>
    <submittedName>
        <fullName evidence="1">Uncharacterized protein</fullName>
    </submittedName>
</protein>
<organism evidence="1 2">
    <name type="scientific">Congregibacter litoralis KT71</name>
    <dbReference type="NCBI Taxonomy" id="314285"/>
    <lineage>
        <taxon>Bacteria</taxon>
        <taxon>Pseudomonadati</taxon>
        <taxon>Pseudomonadota</taxon>
        <taxon>Gammaproteobacteria</taxon>
        <taxon>Cellvibrionales</taxon>
        <taxon>Halieaceae</taxon>
        <taxon>Congregibacter</taxon>
    </lineage>
</organism>
<reference evidence="1 2" key="2">
    <citation type="journal article" date="2009" name="PLoS ONE">
        <title>The photosynthetic apparatus and its regulation in the aerobic gammaproteobacterium Congregibacter litoralis gen. nov., sp. nov.</title>
        <authorList>
            <person name="Spring S."/>
            <person name="Lunsdorf H."/>
            <person name="Fuchs B.M."/>
            <person name="Tindall B.J."/>
        </authorList>
    </citation>
    <scope>NUCLEOTIDE SEQUENCE [LARGE SCALE GENOMIC DNA]</scope>
    <source>
        <strain evidence="1">KT71</strain>
    </source>
</reference>
<keyword evidence="2" id="KW-1185">Reference proteome</keyword>
<proteinExistence type="predicted"/>
<evidence type="ECO:0000313" key="1">
    <source>
        <dbReference type="EMBL" id="EAQ96077.1"/>
    </source>
</evidence>
<evidence type="ECO:0000313" key="2">
    <source>
        <dbReference type="Proteomes" id="UP000019205"/>
    </source>
</evidence>
<accession>A4AD24</accession>
<dbReference type="EMBL" id="AAOA02000003">
    <property type="protein sequence ID" value="EAQ96077.1"/>
    <property type="molecule type" value="Genomic_DNA"/>
</dbReference>
<dbReference type="HOGENOM" id="CLU_2823724_0_0_6"/>
<sequence>MDALNGVPAQSPVEMERNIDGAVRCSLSESLIITLLKLGAVKAEQLQCMDEVSAAQLKLIVLRSCR</sequence>
<name>A4AD24_9GAMM</name>
<dbReference type="RefSeq" id="WP_008294123.1">
    <property type="nucleotide sequence ID" value="NZ_CM002299.1"/>
</dbReference>
<reference evidence="1 2" key="1">
    <citation type="journal article" date="2007" name="Proc. Natl. Acad. Sci. U.S.A.">
        <title>Characterization of a marine gammaproteobacterium capable of aerobic anoxygenic photosynthesis.</title>
        <authorList>
            <person name="Fuchs B.M."/>
            <person name="Spring S."/>
            <person name="Teeling H."/>
            <person name="Quast C."/>
            <person name="Wulf J."/>
            <person name="Schattenhofer M."/>
            <person name="Yan S."/>
            <person name="Ferriera S."/>
            <person name="Johnson J."/>
            <person name="Glockner F.O."/>
            <person name="Amann R."/>
        </authorList>
    </citation>
    <scope>NUCLEOTIDE SEQUENCE [LARGE SCALE GENOMIC DNA]</scope>
    <source>
        <strain evidence="1">KT71</strain>
    </source>
</reference>
<dbReference type="Proteomes" id="UP000019205">
    <property type="component" value="Chromosome"/>
</dbReference>
<dbReference type="AlphaFoldDB" id="A4AD24"/>